<dbReference type="EMBL" id="FLQW01005785">
    <property type="protein sequence ID" value="SBS99453.1"/>
    <property type="molecule type" value="Genomic_DNA"/>
</dbReference>
<dbReference type="VEuPathDB" id="PlasmoDB:PmUG01_13018700"/>
<name>A0A1A8X4D4_PLAMA</name>
<organism evidence="2 3">
    <name type="scientific">Plasmodium malariae</name>
    <dbReference type="NCBI Taxonomy" id="5858"/>
    <lineage>
        <taxon>Eukaryota</taxon>
        <taxon>Sar</taxon>
        <taxon>Alveolata</taxon>
        <taxon>Apicomplexa</taxon>
        <taxon>Aconoidasida</taxon>
        <taxon>Haemosporida</taxon>
        <taxon>Plasmodiidae</taxon>
        <taxon>Plasmodium</taxon>
        <taxon>Plasmodium (Plasmodium)</taxon>
    </lineage>
</organism>
<protein>
    <submittedName>
        <fullName evidence="2">Uncharacterized protein</fullName>
    </submittedName>
</protein>
<reference evidence="3" key="1">
    <citation type="submission" date="2016-05" db="EMBL/GenBank/DDBJ databases">
        <authorList>
            <person name="Naeem Raeece"/>
        </authorList>
    </citation>
    <scope>NUCLEOTIDE SEQUENCE [LARGE SCALE GENOMIC DNA]</scope>
</reference>
<dbReference type="Proteomes" id="UP000078597">
    <property type="component" value="Unassembled WGS sequence"/>
</dbReference>
<accession>A0A1A8X4D4</accession>
<gene>
    <name evidence="2" type="ORF">PMALA_070010</name>
</gene>
<evidence type="ECO:0000313" key="3">
    <source>
        <dbReference type="Proteomes" id="UP000078597"/>
    </source>
</evidence>
<sequence length="211" mass="24340">MKDNVQNTDDSDEKKKGIFCSVHILETENEITNSNSKDDRVHTFCSDESSNVILHDMQEDELSSDLSKTLIRDVEIDNSKLQNKYQIICLHASENKYMNVRNNEHNQNIYCNSSNNNNNINSSNNNNNNSTNNDINNSNNINNENRNVVASNNLYSANDDIPRDRLNNEMDIKRNYNSENEILNNNHIGNHVSNDINTVYVNDPYVRDIRN</sequence>
<feature type="region of interest" description="Disordered" evidence="1">
    <location>
        <begin position="112"/>
        <end position="144"/>
    </location>
</feature>
<evidence type="ECO:0000313" key="2">
    <source>
        <dbReference type="EMBL" id="SBS99453.1"/>
    </source>
</evidence>
<evidence type="ECO:0000256" key="1">
    <source>
        <dbReference type="SAM" id="MobiDB-lite"/>
    </source>
</evidence>
<dbReference type="AlphaFoldDB" id="A0A1A8X4D4"/>
<feature type="non-terminal residue" evidence="2">
    <location>
        <position position="211"/>
    </location>
</feature>
<proteinExistence type="predicted"/>